<dbReference type="GO" id="GO:0003700">
    <property type="term" value="F:DNA-binding transcription factor activity"/>
    <property type="evidence" value="ECO:0007669"/>
    <property type="project" value="InterPro"/>
</dbReference>
<dbReference type="SUPFAM" id="SSF46785">
    <property type="entry name" value="Winged helix' DNA-binding domain"/>
    <property type="match status" value="1"/>
</dbReference>
<proteinExistence type="predicted"/>
<evidence type="ECO:0000256" key="3">
    <source>
        <dbReference type="ARBA" id="ARBA00023163"/>
    </source>
</evidence>
<keyword evidence="6" id="KW-1185">Reference proteome</keyword>
<dbReference type="SUPFAM" id="SSF48008">
    <property type="entry name" value="GntR ligand-binding domain-like"/>
    <property type="match status" value="1"/>
</dbReference>
<dbReference type="Gene3D" id="1.20.120.530">
    <property type="entry name" value="GntR ligand-binding domain-like"/>
    <property type="match status" value="1"/>
</dbReference>
<dbReference type="EMBL" id="FNOJ01000014">
    <property type="protein sequence ID" value="SDW77807.1"/>
    <property type="molecule type" value="Genomic_DNA"/>
</dbReference>
<evidence type="ECO:0000259" key="4">
    <source>
        <dbReference type="PROSITE" id="PS50949"/>
    </source>
</evidence>
<protein>
    <submittedName>
        <fullName evidence="5">Transcriptional regulator, GntR family</fullName>
    </submittedName>
</protein>
<organism evidence="5 6">
    <name type="scientific">Alicyclobacillus hesperidum</name>
    <dbReference type="NCBI Taxonomy" id="89784"/>
    <lineage>
        <taxon>Bacteria</taxon>
        <taxon>Bacillati</taxon>
        <taxon>Bacillota</taxon>
        <taxon>Bacilli</taxon>
        <taxon>Bacillales</taxon>
        <taxon>Alicyclobacillaceae</taxon>
        <taxon>Alicyclobacillus</taxon>
    </lineage>
</organism>
<sequence>MDGRTPKKLYMQIADDMRRMIEQGLFQPGEKLPTLQALAEQFGCSRATVREALGALRGQGLVEFRHGNGTYVRTASVEMWMQPLDAAILLGLDEVRDLIELQTAVLAGIAHAAAKRRGGSDYSALARALFELESSGRHSEHRIASELHFYSVLAECAANRVLENAFRVLQEALRSSLRVLNPKLDLGLRTCRSIYDAVQMERPDLAREVVYAYGEELLRAMQLKKRTPKSAF</sequence>
<dbReference type="InterPro" id="IPR036390">
    <property type="entry name" value="WH_DNA-bd_sf"/>
</dbReference>
<dbReference type="InterPro" id="IPR011711">
    <property type="entry name" value="GntR_C"/>
</dbReference>
<evidence type="ECO:0000256" key="1">
    <source>
        <dbReference type="ARBA" id="ARBA00023015"/>
    </source>
</evidence>
<reference evidence="6" key="1">
    <citation type="submission" date="2016-10" db="EMBL/GenBank/DDBJ databases">
        <authorList>
            <person name="Varghese N."/>
        </authorList>
    </citation>
    <scope>NUCLEOTIDE SEQUENCE [LARGE SCALE GENOMIC DNA]</scope>
    <source>
        <strain evidence="6">DSM 12489</strain>
    </source>
</reference>
<accession>A0A1H2WB90</accession>
<evidence type="ECO:0000313" key="5">
    <source>
        <dbReference type="EMBL" id="SDW77807.1"/>
    </source>
</evidence>
<keyword evidence="3" id="KW-0804">Transcription</keyword>
<dbReference type="PRINTS" id="PR00035">
    <property type="entry name" value="HTHGNTR"/>
</dbReference>
<dbReference type="SMART" id="SM00345">
    <property type="entry name" value="HTH_GNTR"/>
    <property type="match status" value="1"/>
</dbReference>
<dbReference type="Pfam" id="PF07729">
    <property type="entry name" value="FCD"/>
    <property type="match status" value="1"/>
</dbReference>
<keyword evidence="1" id="KW-0805">Transcription regulation</keyword>
<dbReference type="RefSeq" id="WP_237716422.1">
    <property type="nucleotide sequence ID" value="NZ_FNOJ01000014.1"/>
</dbReference>
<dbReference type="Gene3D" id="1.10.10.10">
    <property type="entry name" value="Winged helix-like DNA-binding domain superfamily/Winged helix DNA-binding domain"/>
    <property type="match status" value="1"/>
</dbReference>
<feature type="domain" description="HTH gntR-type" evidence="4">
    <location>
        <begin position="7"/>
        <end position="75"/>
    </location>
</feature>
<dbReference type="CDD" id="cd07377">
    <property type="entry name" value="WHTH_GntR"/>
    <property type="match status" value="1"/>
</dbReference>
<gene>
    <name evidence="5" type="ORF">SAMN04489725_11441</name>
</gene>
<keyword evidence="2" id="KW-0238">DNA-binding</keyword>
<dbReference type="PROSITE" id="PS50949">
    <property type="entry name" value="HTH_GNTR"/>
    <property type="match status" value="1"/>
</dbReference>
<dbReference type="PANTHER" id="PTHR43537:SF5">
    <property type="entry name" value="UXU OPERON TRANSCRIPTIONAL REGULATOR"/>
    <property type="match status" value="1"/>
</dbReference>
<dbReference type="Proteomes" id="UP000182589">
    <property type="component" value="Unassembled WGS sequence"/>
</dbReference>
<dbReference type="InterPro" id="IPR008920">
    <property type="entry name" value="TF_FadR/GntR_C"/>
</dbReference>
<dbReference type="AlphaFoldDB" id="A0A1H2WB90"/>
<dbReference type="STRING" id="89784.SAMN04489725_11441"/>
<dbReference type="GO" id="GO:0003677">
    <property type="term" value="F:DNA binding"/>
    <property type="evidence" value="ECO:0007669"/>
    <property type="project" value="UniProtKB-KW"/>
</dbReference>
<evidence type="ECO:0000313" key="6">
    <source>
        <dbReference type="Proteomes" id="UP000182589"/>
    </source>
</evidence>
<dbReference type="InterPro" id="IPR000524">
    <property type="entry name" value="Tscrpt_reg_HTH_GntR"/>
</dbReference>
<dbReference type="Pfam" id="PF00392">
    <property type="entry name" value="GntR"/>
    <property type="match status" value="1"/>
</dbReference>
<dbReference type="PANTHER" id="PTHR43537">
    <property type="entry name" value="TRANSCRIPTIONAL REGULATOR, GNTR FAMILY"/>
    <property type="match status" value="1"/>
</dbReference>
<dbReference type="SMART" id="SM00895">
    <property type="entry name" value="FCD"/>
    <property type="match status" value="1"/>
</dbReference>
<name>A0A1H2WB90_9BACL</name>
<dbReference type="InterPro" id="IPR036388">
    <property type="entry name" value="WH-like_DNA-bd_sf"/>
</dbReference>
<evidence type="ECO:0000256" key="2">
    <source>
        <dbReference type="ARBA" id="ARBA00023125"/>
    </source>
</evidence>